<evidence type="ECO:0000256" key="2">
    <source>
        <dbReference type="PIRNR" id="PIRNR002094"/>
    </source>
</evidence>
<evidence type="ECO:0000256" key="3">
    <source>
        <dbReference type="SAM" id="SignalP"/>
    </source>
</evidence>
<reference evidence="4 5" key="1">
    <citation type="submission" date="2018-11" db="EMBL/GenBank/DDBJ databases">
        <title>Genome sequencing of Lautropia sp. KCOM 2505 (= ChDC F240).</title>
        <authorList>
            <person name="Kook J.-K."/>
            <person name="Park S.-N."/>
            <person name="Lim Y.K."/>
        </authorList>
    </citation>
    <scope>NUCLEOTIDE SEQUENCE [LARGE SCALE GENOMIC DNA]</scope>
    <source>
        <strain evidence="4 5">KCOM 2505</strain>
    </source>
</reference>
<organism evidence="4 5">
    <name type="scientific">Lautropia dentalis</name>
    <dbReference type="NCBI Taxonomy" id="2490857"/>
    <lineage>
        <taxon>Bacteria</taxon>
        <taxon>Pseudomonadati</taxon>
        <taxon>Pseudomonadota</taxon>
        <taxon>Betaproteobacteria</taxon>
        <taxon>Burkholderiales</taxon>
        <taxon>Burkholderiaceae</taxon>
        <taxon>Lautropia</taxon>
    </lineage>
</organism>
<dbReference type="GO" id="GO:0051082">
    <property type="term" value="F:unfolded protein binding"/>
    <property type="evidence" value="ECO:0007669"/>
    <property type="project" value="InterPro"/>
</dbReference>
<dbReference type="Pfam" id="PF03938">
    <property type="entry name" value="OmpH"/>
    <property type="match status" value="1"/>
</dbReference>
<dbReference type="EMBL" id="RRUE01000001">
    <property type="protein sequence ID" value="RRN45471.1"/>
    <property type="molecule type" value="Genomic_DNA"/>
</dbReference>
<dbReference type="Gene3D" id="3.30.910.20">
    <property type="entry name" value="Skp domain"/>
    <property type="match status" value="1"/>
</dbReference>
<dbReference type="InterPro" id="IPR005632">
    <property type="entry name" value="Chaperone_Skp"/>
</dbReference>
<feature type="chain" id="PRO_5019456384" evidence="3">
    <location>
        <begin position="34"/>
        <end position="183"/>
    </location>
</feature>
<evidence type="ECO:0000313" key="4">
    <source>
        <dbReference type="EMBL" id="RRN45471.1"/>
    </source>
</evidence>
<feature type="signal peptide" evidence="3">
    <location>
        <begin position="1"/>
        <end position="33"/>
    </location>
</feature>
<dbReference type="PIRSF" id="PIRSF002094">
    <property type="entry name" value="OMP26_Skp"/>
    <property type="match status" value="1"/>
</dbReference>
<gene>
    <name evidence="4" type="ORF">EHV23_04570</name>
</gene>
<dbReference type="AlphaFoldDB" id="A0A426FS43"/>
<comment type="caution">
    <text evidence="4">The sequence shown here is derived from an EMBL/GenBank/DDBJ whole genome shotgun (WGS) entry which is preliminary data.</text>
</comment>
<comment type="similarity">
    <text evidence="2">Belongs to the skp family.</text>
</comment>
<dbReference type="OrthoDB" id="5294628at2"/>
<keyword evidence="5" id="KW-1185">Reference proteome</keyword>
<accession>A0A426FS43</accession>
<keyword evidence="1 3" id="KW-0732">Signal</keyword>
<evidence type="ECO:0000313" key="5">
    <source>
        <dbReference type="Proteomes" id="UP000270261"/>
    </source>
</evidence>
<dbReference type="InterPro" id="IPR006311">
    <property type="entry name" value="TAT_signal"/>
</dbReference>
<dbReference type="Proteomes" id="UP000270261">
    <property type="component" value="Unassembled WGS sequence"/>
</dbReference>
<dbReference type="GO" id="GO:0005829">
    <property type="term" value="C:cytosol"/>
    <property type="evidence" value="ECO:0007669"/>
    <property type="project" value="TreeGrafter"/>
</dbReference>
<dbReference type="PANTHER" id="PTHR35089:SF1">
    <property type="entry name" value="CHAPERONE PROTEIN SKP"/>
    <property type="match status" value="1"/>
</dbReference>
<dbReference type="GO" id="GO:0050821">
    <property type="term" value="P:protein stabilization"/>
    <property type="evidence" value="ECO:0007669"/>
    <property type="project" value="TreeGrafter"/>
</dbReference>
<dbReference type="PANTHER" id="PTHR35089">
    <property type="entry name" value="CHAPERONE PROTEIN SKP"/>
    <property type="match status" value="1"/>
</dbReference>
<proteinExistence type="inferred from homology"/>
<sequence length="183" mass="20456">MIKTLSTLSLRRAALACALTAGLATVAAPAAMAQASASGGARIGFVSTERIMRDSAPAKAAQAKIEKDFSRRDKEIQDLGARLRSASERFEKDSAVMTDSDRARRQRELSDMDRDFQRRQREFREDLNQRRNEELTGVLDKANRAIKAIAEREKFDLILQDAVYVSPRLDITDTVIKQLNSGR</sequence>
<protein>
    <submittedName>
        <fullName evidence="4">OmpH family outer membrane protein</fullName>
    </submittedName>
</protein>
<evidence type="ECO:0000256" key="1">
    <source>
        <dbReference type="ARBA" id="ARBA00022729"/>
    </source>
</evidence>
<dbReference type="InterPro" id="IPR024930">
    <property type="entry name" value="Skp_dom_sf"/>
</dbReference>
<dbReference type="PROSITE" id="PS51318">
    <property type="entry name" value="TAT"/>
    <property type="match status" value="1"/>
</dbReference>
<dbReference type="RefSeq" id="WP_125094900.1">
    <property type="nucleotide sequence ID" value="NZ_RRUE01000001.1"/>
</dbReference>
<dbReference type="SUPFAM" id="SSF111384">
    <property type="entry name" value="OmpH-like"/>
    <property type="match status" value="1"/>
</dbReference>
<name>A0A426FS43_9BURK</name>
<dbReference type="SMART" id="SM00935">
    <property type="entry name" value="OmpH"/>
    <property type="match status" value="1"/>
</dbReference>